<keyword evidence="2" id="KW-1185">Reference proteome</keyword>
<name>A0A9W4ST38_9GLOM</name>
<feature type="non-terminal residue" evidence="1">
    <location>
        <position position="1"/>
    </location>
</feature>
<dbReference type="OrthoDB" id="2379098at2759"/>
<evidence type="ECO:0000313" key="2">
    <source>
        <dbReference type="Proteomes" id="UP001153678"/>
    </source>
</evidence>
<evidence type="ECO:0000313" key="1">
    <source>
        <dbReference type="EMBL" id="CAI2180627.1"/>
    </source>
</evidence>
<dbReference type="AlphaFoldDB" id="A0A9W4ST38"/>
<proteinExistence type="predicted"/>
<protein>
    <submittedName>
        <fullName evidence="1">7841_t:CDS:1</fullName>
    </submittedName>
</protein>
<sequence length="138" mass="15198">MLFISSYGDSVSFDLYGNDGLFGPYSDGDSSGPYGNCDSADPFDNSDLFDTSSDGKITDESNISIDLGLFGMKEFGEEEKIKRGCYMTEKTSRSSYYEKYGPTSSFTKATINTKKITSVFKIGNQATIIRPDEIEQIS</sequence>
<accession>A0A9W4ST38</accession>
<dbReference type="Proteomes" id="UP001153678">
    <property type="component" value="Unassembled WGS sequence"/>
</dbReference>
<organism evidence="1 2">
    <name type="scientific">Funneliformis geosporum</name>
    <dbReference type="NCBI Taxonomy" id="1117311"/>
    <lineage>
        <taxon>Eukaryota</taxon>
        <taxon>Fungi</taxon>
        <taxon>Fungi incertae sedis</taxon>
        <taxon>Mucoromycota</taxon>
        <taxon>Glomeromycotina</taxon>
        <taxon>Glomeromycetes</taxon>
        <taxon>Glomerales</taxon>
        <taxon>Glomeraceae</taxon>
        <taxon>Funneliformis</taxon>
    </lineage>
</organism>
<comment type="caution">
    <text evidence="1">The sequence shown here is derived from an EMBL/GenBank/DDBJ whole genome shotgun (WGS) entry which is preliminary data.</text>
</comment>
<dbReference type="EMBL" id="CAMKVN010002332">
    <property type="protein sequence ID" value="CAI2180627.1"/>
    <property type="molecule type" value="Genomic_DNA"/>
</dbReference>
<reference evidence="1" key="1">
    <citation type="submission" date="2022-08" db="EMBL/GenBank/DDBJ databases">
        <authorList>
            <person name="Kallberg Y."/>
            <person name="Tangrot J."/>
            <person name="Rosling A."/>
        </authorList>
    </citation>
    <scope>NUCLEOTIDE SEQUENCE</scope>
    <source>
        <strain evidence="1">Wild A</strain>
    </source>
</reference>
<gene>
    <name evidence="1" type="ORF">FWILDA_LOCUS9675</name>
</gene>